<dbReference type="Proteomes" id="UP000734854">
    <property type="component" value="Unassembled WGS sequence"/>
</dbReference>
<dbReference type="Pfam" id="PF09138">
    <property type="entry name" value="Urm1"/>
    <property type="match status" value="1"/>
</dbReference>
<evidence type="ECO:0000256" key="2">
    <source>
        <dbReference type="ARBA" id="ARBA00022499"/>
    </source>
</evidence>
<keyword evidence="3 5" id="KW-0819">tRNA processing</keyword>
<gene>
    <name evidence="6" type="ORF">ZIOFF_042988</name>
</gene>
<dbReference type="SUPFAM" id="SSF54285">
    <property type="entry name" value="MoaD/ThiS"/>
    <property type="match status" value="1"/>
</dbReference>
<evidence type="ECO:0000313" key="7">
    <source>
        <dbReference type="Proteomes" id="UP000734854"/>
    </source>
</evidence>
<dbReference type="AlphaFoldDB" id="A0A8J5FWK2"/>
<evidence type="ECO:0000256" key="1">
    <source>
        <dbReference type="ARBA" id="ARBA00022490"/>
    </source>
</evidence>
<protein>
    <recommendedName>
        <fullName evidence="5">Ubiquitin-related modifier 1</fullName>
    </recommendedName>
</protein>
<evidence type="ECO:0000256" key="5">
    <source>
        <dbReference type="RuleBase" id="RU361182"/>
    </source>
</evidence>
<dbReference type="UniPathway" id="UPA00988"/>
<sequence length="238" mass="26995">MRCANCCASRYDSFSLPNAYFCWSLLFQHPKVPEKSAKDCFDRIHANFATPPQHQPRSRAKKADLSPIVHFAFGDKPLDGTKLKIRKARGTPDSLFTTGFLMKCSERSSSAHKRPLSRFKTNDVDPNPEVLKRIKNVALHERYIDHLHCIEARRRRTYHGKENHDRQVNALDYDDDSSSAGNSAAIDKSRRKMHLTLEFGRPGVLVLINDCDWELCGGIDTALEEKDVVVFISTLHGG</sequence>
<dbReference type="InterPro" id="IPR016155">
    <property type="entry name" value="Mopterin_synth/thiamin_S_b"/>
</dbReference>
<accession>A0A8J5FWK2</accession>
<dbReference type="InterPro" id="IPR012675">
    <property type="entry name" value="Beta-grasp_dom_sf"/>
</dbReference>
<reference evidence="6 7" key="1">
    <citation type="submission" date="2020-08" db="EMBL/GenBank/DDBJ databases">
        <title>Plant Genome Project.</title>
        <authorList>
            <person name="Zhang R.-G."/>
        </authorList>
    </citation>
    <scope>NUCLEOTIDE SEQUENCE [LARGE SCALE GENOMIC DNA]</scope>
    <source>
        <tissue evidence="6">Rhizome</tissue>
    </source>
</reference>
<keyword evidence="2" id="KW-1017">Isopeptide bond</keyword>
<keyword evidence="7" id="KW-1185">Reference proteome</keyword>
<comment type="caution">
    <text evidence="6">The sequence shown here is derived from an EMBL/GenBank/DDBJ whole genome shotgun (WGS) entry which is preliminary data.</text>
</comment>
<evidence type="ECO:0000256" key="4">
    <source>
        <dbReference type="ARBA" id="ARBA00022786"/>
    </source>
</evidence>
<dbReference type="PANTHER" id="PTHR14986">
    <property type="entry name" value="RURM1 PROTEIN"/>
    <property type="match status" value="1"/>
</dbReference>
<dbReference type="GO" id="GO:0005737">
    <property type="term" value="C:cytoplasm"/>
    <property type="evidence" value="ECO:0007669"/>
    <property type="project" value="UniProtKB-SubCell"/>
</dbReference>
<dbReference type="InterPro" id="IPR015221">
    <property type="entry name" value="Urm1"/>
</dbReference>
<dbReference type="EMBL" id="JACMSC010000012">
    <property type="protein sequence ID" value="KAG6495196.1"/>
    <property type="molecule type" value="Genomic_DNA"/>
</dbReference>
<evidence type="ECO:0000313" key="6">
    <source>
        <dbReference type="EMBL" id="KAG6495196.1"/>
    </source>
</evidence>
<dbReference type="Gene3D" id="3.10.20.30">
    <property type="match status" value="1"/>
</dbReference>
<keyword evidence="1 5" id="KW-0963">Cytoplasm</keyword>
<proteinExistence type="inferred from homology"/>
<name>A0A8J5FWK2_ZINOF</name>
<dbReference type="GO" id="GO:0034227">
    <property type="term" value="P:tRNA thio-modification"/>
    <property type="evidence" value="ECO:0007669"/>
    <property type="project" value="InterPro"/>
</dbReference>
<evidence type="ECO:0000256" key="3">
    <source>
        <dbReference type="ARBA" id="ARBA00022694"/>
    </source>
</evidence>
<comment type="pathway">
    <text evidence="5">tRNA modification; 5-methoxycarbonylmethyl-2-thiouridine-tRNA biosynthesis.</text>
</comment>
<comment type="subcellular location">
    <subcellularLocation>
        <location evidence="5">Cytoplasm</location>
    </subcellularLocation>
</comment>
<comment type="similarity">
    <text evidence="5">Belongs to the URM1 family.</text>
</comment>
<organism evidence="6 7">
    <name type="scientific">Zingiber officinale</name>
    <name type="common">Ginger</name>
    <name type="synonym">Amomum zingiber</name>
    <dbReference type="NCBI Taxonomy" id="94328"/>
    <lineage>
        <taxon>Eukaryota</taxon>
        <taxon>Viridiplantae</taxon>
        <taxon>Streptophyta</taxon>
        <taxon>Embryophyta</taxon>
        <taxon>Tracheophyta</taxon>
        <taxon>Spermatophyta</taxon>
        <taxon>Magnoliopsida</taxon>
        <taxon>Liliopsida</taxon>
        <taxon>Zingiberales</taxon>
        <taxon>Zingiberaceae</taxon>
        <taxon>Zingiber</taxon>
    </lineage>
</organism>
<keyword evidence="4" id="KW-0833">Ubl conjugation pathway</keyword>